<dbReference type="GO" id="GO:0003964">
    <property type="term" value="F:RNA-directed DNA polymerase activity"/>
    <property type="evidence" value="ECO:0007669"/>
    <property type="project" value="UniProtKB-KW"/>
</dbReference>
<dbReference type="EMBL" id="BKCJ010005345">
    <property type="protein sequence ID" value="GEU66220.1"/>
    <property type="molecule type" value="Genomic_DNA"/>
</dbReference>
<feature type="compositionally biased region" description="Low complexity" evidence="2">
    <location>
        <begin position="98"/>
        <end position="109"/>
    </location>
</feature>
<feature type="coiled-coil region" evidence="1">
    <location>
        <begin position="136"/>
        <end position="163"/>
    </location>
</feature>
<feature type="compositionally biased region" description="Basic and acidic residues" evidence="2">
    <location>
        <begin position="192"/>
        <end position="202"/>
    </location>
</feature>
<keyword evidence="4" id="KW-0548">Nucleotidyltransferase</keyword>
<sequence length="613" mass="70491">MCNYTHTKHSVKVVEKEVSTADPITTASELVTSTNIEVTTAAITLQISKDELTMAQTLIEIKAAKPKAITTPATTVTAAGTRPKEKGIVMQEPFETTSPKPIISSQKPSQAKDKGKGKMVEPESPLKRKDQIMIDAEIAKNLIAQMQAELEEEERLTRLKEEETNIALLKNKNFEEIPMDTELVKGSEKAIEGSKKAKEGSSKRVGSNLKQEDAKRQRKYLEVSTRDSQSSALETFNSCGVYCVTTQNMMYYLLVKKMYPFTRNCLLQMWNDVRLQVDYKTKLLIKKLKDSKGKNQVYGRIVRIKRLHDDVRVTTAQCYWNTRLLLSSTKANTASSRVITADRVTIANKEEHEEHIKLILELQKKEEFYAKFSKCEFLIPKTEARKLENIKNEDVRGMRIENSKDPKKLRMEKLEPRANGTLCLNGRSWLPCYGDLRNVIVDRITKSAIFVPMRETDPMEKLTRMYLKEIKQGIQAARDRQKSYADLKHKPMEFQVGDRVMLKVSPWKGVIRFGKRGKLNPRYVGPYKVLENVGSVAYKLELPQELSRLHFMEEPIEIMDREVKWLKQSRILNVNVRWNSRRDPEFTWEREVQFQKKCPHFVTKTATSSSVAS</sequence>
<evidence type="ECO:0000256" key="2">
    <source>
        <dbReference type="SAM" id="MobiDB-lite"/>
    </source>
</evidence>
<dbReference type="InterPro" id="IPR056924">
    <property type="entry name" value="SH3_Tf2-1"/>
</dbReference>
<dbReference type="Pfam" id="PF24626">
    <property type="entry name" value="SH3_Tf2-1"/>
    <property type="match status" value="1"/>
</dbReference>
<evidence type="ECO:0000313" key="4">
    <source>
        <dbReference type="EMBL" id="GEU66220.1"/>
    </source>
</evidence>
<accession>A0A6L2LY85</accession>
<keyword evidence="4" id="KW-0808">Transferase</keyword>
<feature type="region of interest" description="Disordered" evidence="2">
    <location>
        <begin position="98"/>
        <end position="124"/>
    </location>
</feature>
<reference evidence="4" key="1">
    <citation type="journal article" date="2019" name="Sci. Rep.">
        <title>Draft genome of Tanacetum cinerariifolium, the natural source of mosquito coil.</title>
        <authorList>
            <person name="Yamashiro T."/>
            <person name="Shiraishi A."/>
            <person name="Satake H."/>
            <person name="Nakayama K."/>
        </authorList>
    </citation>
    <scope>NUCLEOTIDE SEQUENCE</scope>
</reference>
<name>A0A6L2LY85_TANCI</name>
<feature type="region of interest" description="Disordered" evidence="2">
    <location>
        <begin position="192"/>
        <end position="212"/>
    </location>
</feature>
<evidence type="ECO:0000256" key="1">
    <source>
        <dbReference type="SAM" id="Coils"/>
    </source>
</evidence>
<feature type="compositionally biased region" description="Basic and acidic residues" evidence="2">
    <location>
        <begin position="110"/>
        <end position="124"/>
    </location>
</feature>
<evidence type="ECO:0000259" key="3">
    <source>
        <dbReference type="Pfam" id="PF24626"/>
    </source>
</evidence>
<organism evidence="4">
    <name type="scientific">Tanacetum cinerariifolium</name>
    <name type="common">Dalmatian daisy</name>
    <name type="synonym">Chrysanthemum cinerariifolium</name>
    <dbReference type="NCBI Taxonomy" id="118510"/>
    <lineage>
        <taxon>Eukaryota</taxon>
        <taxon>Viridiplantae</taxon>
        <taxon>Streptophyta</taxon>
        <taxon>Embryophyta</taxon>
        <taxon>Tracheophyta</taxon>
        <taxon>Spermatophyta</taxon>
        <taxon>Magnoliopsida</taxon>
        <taxon>eudicotyledons</taxon>
        <taxon>Gunneridae</taxon>
        <taxon>Pentapetalae</taxon>
        <taxon>asterids</taxon>
        <taxon>campanulids</taxon>
        <taxon>Asterales</taxon>
        <taxon>Asteraceae</taxon>
        <taxon>Asteroideae</taxon>
        <taxon>Anthemideae</taxon>
        <taxon>Anthemidinae</taxon>
        <taxon>Tanacetum</taxon>
    </lineage>
</organism>
<dbReference type="PANTHER" id="PTHR46148">
    <property type="entry name" value="CHROMO DOMAIN-CONTAINING PROTEIN"/>
    <property type="match status" value="1"/>
</dbReference>
<feature type="domain" description="Tf2-1-like SH3-like" evidence="3">
    <location>
        <begin position="497"/>
        <end position="550"/>
    </location>
</feature>
<comment type="caution">
    <text evidence="4">The sequence shown here is derived from an EMBL/GenBank/DDBJ whole genome shotgun (WGS) entry which is preliminary data.</text>
</comment>
<dbReference type="AlphaFoldDB" id="A0A6L2LY85"/>
<gene>
    <name evidence="4" type="ORF">Tci_038198</name>
</gene>
<keyword evidence="1" id="KW-0175">Coiled coil</keyword>
<protein>
    <submittedName>
        <fullName evidence="4">Putative reverse transcriptase domain-containing protein</fullName>
    </submittedName>
</protein>
<keyword evidence="4" id="KW-0695">RNA-directed DNA polymerase</keyword>
<dbReference type="PANTHER" id="PTHR46148:SF59">
    <property type="entry name" value="NUCLEOTIDYLTRANSFERASE, RIBONUCLEASE H"/>
    <property type="match status" value="1"/>
</dbReference>
<proteinExistence type="predicted"/>